<dbReference type="InterPro" id="IPR007329">
    <property type="entry name" value="FMN-bd"/>
</dbReference>
<reference evidence="10 11" key="1">
    <citation type="submission" date="2016-10" db="EMBL/GenBank/DDBJ databases">
        <authorList>
            <person name="de Groot N.N."/>
        </authorList>
    </citation>
    <scope>NUCLEOTIDE SEQUENCE [LARGE SCALE GENOMIC DNA]</scope>
    <source>
        <strain evidence="10 11">B7-7</strain>
    </source>
</reference>
<name>A0A1H9E5B1_9GAMM</name>
<gene>
    <name evidence="6" type="primary">rnfG</name>
    <name evidence="10" type="ORF">SAMN05421693_12013</name>
</gene>
<evidence type="ECO:0000256" key="1">
    <source>
        <dbReference type="ARBA" id="ARBA00022448"/>
    </source>
</evidence>
<evidence type="ECO:0000256" key="4">
    <source>
        <dbReference type="ARBA" id="ARBA00022643"/>
    </source>
</evidence>
<feature type="compositionally biased region" description="Pro residues" evidence="7">
    <location>
        <begin position="211"/>
        <end position="222"/>
    </location>
</feature>
<sequence length="241" mass="26352">MTTVAQPTYRKRVGYQATLLGGIALLASAVLVIADLQTRDTIAERRAEDFRRTLEQVLPAQMHDNRPQEDIHILRTDDGRTLEVYRARQEGRVSGVAFRVQGRGYAGPIHILMGVDAAGEVLGVRVLQHKETPGLGDKIEVNRDPWILAFDGLSFAALPAPRWAVKKDGGPFDQFTGATITPRAVVNAVRDGLTLFHAHQSELLQRAPDGPDGPMPMTPEAPVPADTSTPPPDQYLQETLP</sequence>
<evidence type="ECO:0000256" key="3">
    <source>
        <dbReference type="ARBA" id="ARBA00022630"/>
    </source>
</evidence>
<dbReference type="GO" id="GO:0010181">
    <property type="term" value="F:FMN binding"/>
    <property type="evidence" value="ECO:0007669"/>
    <property type="project" value="InterPro"/>
</dbReference>
<dbReference type="STRING" id="867345.SAMN05421693_12013"/>
<keyword evidence="6 8" id="KW-0812">Transmembrane</keyword>
<feature type="transmembrane region" description="Helical" evidence="8">
    <location>
        <begin position="15"/>
        <end position="36"/>
    </location>
</feature>
<dbReference type="GO" id="GO:0009055">
    <property type="term" value="F:electron transfer activity"/>
    <property type="evidence" value="ECO:0007669"/>
    <property type="project" value="InterPro"/>
</dbReference>
<dbReference type="NCBIfam" id="TIGR01947">
    <property type="entry name" value="rnfG"/>
    <property type="match status" value="1"/>
</dbReference>
<evidence type="ECO:0000256" key="8">
    <source>
        <dbReference type="SAM" id="Phobius"/>
    </source>
</evidence>
<evidence type="ECO:0000259" key="9">
    <source>
        <dbReference type="SMART" id="SM00900"/>
    </source>
</evidence>
<dbReference type="InterPro" id="IPR010209">
    <property type="entry name" value="Ion_transpt_RnfG/RsxG"/>
</dbReference>
<evidence type="ECO:0000256" key="2">
    <source>
        <dbReference type="ARBA" id="ARBA00022553"/>
    </source>
</evidence>
<keyword evidence="6" id="KW-1278">Translocase</keyword>
<feature type="region of interest" description="Disordered" evidence="7">
    <location>
        <begin position="205"/>
        <end position="241"/>
    </location>
</feature>
<evidence type="ECO:0000313" key="10">
    <source>
        <dbReference type="EMBL" id="SEQ20433.1"/>
    </source>
</evidence>
<proteinExistence type="inferred from homology"/>
<comment type="subcellular location">
    <subcellularLocation>
        <location evidence="6">Cell inner membrane</location>
        <topology evidence="6">Single-pass membrane protein</topology>
    </subcellularLocation>
</comment>
<comment type="similarity">
    <text evidence="6">Belongs to the RnfG family.</text>
</comment>
<evidence type="ECO:0000256" key="6">
    <source>
        <dbReference type="HAMAP-Rule" id="MF_00479"/>
    </source>
</evidence>
<evidence type="ECO:0000313" key="11">
    <source>
        <dbReference type="Proteomes" id="UP000199496"/>
    </source>
</evidence>
<keyword evidence="1 6" id="KW-0813">Transport</keyword>
<keyword evidence="11" id="KW-1185">Reference proteome</keyword>
<dbReference type="AlphaFoldDB" id="A0A1H9E5B1"/>
<dbReference type="GO" id="GO:0005886">
    <property type="term" value="C:plasma membrane"/>
    <property type="evidence" value="ECO:0007669"/>
    <property type="project" value="UniProtKB-SubCell"/>
</dbReference>
<keyword evidence="2 6" id="KW-0597">Phosphoprotein</keyword>
<comment type="subunit">
    <text evidence="6">The complex is composed of six subunits: RnfA, RnfB, RnfC, RnfD, RnfE and RnfG.</text>
</comment>
<feature type="modified residue" description="FMN phosphoryl threonine" evidence="6">
    <location>
        <position position="179"/>
    </location>
</feature>
<feature type="domain" description="FMN-binding" evidence="9">
    <location>
        <begin position="104"/>
        <end position="196"/>
    </location>
</feature>
<dbReference type="Pfam" id="PF04205">
    <property type="entry name" value="FMN_bind"/>
    <property type="match status" value="1"/>
</dbReference>
<dbReference type="EMBL" id="FOFO01000020">
    <property type="protein sequence ID" value="SEQ20433.1"/>
    <property type="molecule type" value="Genomic_DNA"/>
</dbReference>
<dbReference type="PIRSF" id="PIRSF006091">
    <property type="entry name" value="E_trnsport_RnfG"/>
    <property type="match status" value="1"/>
</dbReference>
<dbReference type="NCBIfam" id="NF002519">
    <property type="entry name" value="PRK01908.1"/>
    <property type="match status" value="1"/>
</dbReference>
<keyword evidence="6 8" id="KW-0472">Membrane</keyword>
<dbReference type="PANTHER" id="PTHR36118:SF1">
    <property type="entry name" value="ION-TRANSLOCATING OXIDOREDUCTASE COMPLEX SUBUNIT G"/>
    <property type="match status" value="1"/>
</dbReference>
<evidence type="ECO:0000256" key="7">
    <source>
        <dbReference type="SAM" id="MobiDB-lite"/>
    </source>
</evidence>
<keyword evidence="6 8" id="KW-1133">Transmembrane helix</keyword>
<keyword evidence="4 6" id="KW-0288">FMN</keyword>
<dbReference type="Proteomes" id="UP000199496">
    <property type="component" value="Unassembled WGS sequence"/>
</dbReference>
<protein>
    <recommendedName>
        <fullName evidence="6">Ion-translocating oxidoreductase complex subunit G</fullName>
        <ecNumber evidence="6">7.-.-.-</ecNumber>
    </recommendedName>
    <alternativeName>
        <fullName evidence="6">Rnf electron transport complex subunit G</fullName>
    </alternativeName>
</protein>
<keyword evidence="6" id="KW-1003">Cell membrane</keyword>
<dbReference type="EC" id="7.-.-.-" evidence="6"/>
<dbReference type="RefSeq" id="WP_238375927.1">
    <property type="nucleotide sequence ID" value="NZ_FOFO01000020.1"/>
</dbReference>
<comment type="function">
    <text evidence="6">Part of a membrane-bound complex that couples electron transfer with translocation of ions across the membrane.</text>
</comment>
<dbReference type="SMART" id="SM00900">
    <property type="entry name" value="FMN_bind"/>
    <property type="match status" value="1"/>
</dbReference>
<keyword evidence="3 6" id="KW-0285">Flavoprotein</keyword>
<accession>A0A1H9E5B1</accession>
<keyword evidence="6" id="KW-0997">Cell inner membrane</keyword>
<organism evidence="10 11">
    <name type="scientific">Ectothiorhodospira magna</name>
    <dbReference type="NCBI Taxonomy" id="867345"/>
    <lineage>
        <taxon>Bacteria</taxon>
        <taxon>Pseudomonadati</taxon>
        <taxon>Pseudomonadota</taxon>
        <taxon>Gammaproteobacteria</taxon>
        <taxon>Chromatiales</taxon>
        <taxon>Ectothiorhodospiraceae</taxon>
        <taxon>Ectothiorhodospira</taxon>
    </lineage>
</organism>
<keyword evidence="5 6" id="KW-0249">Electron transport</keyword>
<evidence type="ECO:0000256" key="5">
    <source>
        <dbReference type="ARBA" id="ARBA00022982"/>
    </source>
</evidence>
<dbReference type="GO" id="GO:0022900">
    <property type="term" value="P:electron transport chain"/>
    <property type="evidence" value="ECO:0007669"/>
    <property type="project" value="UniProtKB-UniRule"/>
</dbReference>
<comment type="cofactor">
    <cofactor evidence="6">
        <name>FMN</name>
        <dbReference type="ChEBI" id="CHEBI:58210"/>
    </cofactor>
</comment>
<dbReference type="HAMAP" id="MF_00479">
    <property type="entry name" value="RsxG_RnfG"/>
    <property type="match status" value="1"/>
</dbReference>
<dbReference type="PANTHER" id="PTHR36118">
    <property type="entry name" value="ION-TRANSLOCATING OXIDOREDUCTASE COMPLEX SUBUNIT G"/>
    <property type="match status" value="1"/>
</dbReference>